<sequence>MGRSADHHMWEVYGLYSARAQAFRDESGRALALITVRDGDRVISRSSEASAFRKCAWMDFFPRDHEPPTLIFNVLNPRLRFNGNSSIGTVEFYPGSEVFRRIQDTDPADVELLNRLGAEWDEGSGFIPYVPPPRSHVLILRRIPVSELPASNIYEDMEPFMKADWAEAVAIALRAGRREDIPEGLPRVLADAAGCLYYDPMGLIRLPGEEVRWMNGQHRGEAMRRQGVVETLVQETRTIGAPPLPGDIQRII</sequence>
<protein>
    <submittedName>
        <fullName evidence="1">Uncharacterized protein</fullName>
    </submittedName>
</protein>
<dbReference type="Proteomes" id="UP000023351">
    <property type="component" value="Unassembled WGS sequence"/>
</dbReference>
<evidence type="ECO:0000313" key="1">
    <source>
        <dbReference type="EMBL" id="EUA72235.1"/>
    </source>
</evidence>
<accession>X8DXF0</accession>
<name>X8DXF0_9MYCO</name>
<evidence type="ECO:0000313" key="2">
    <source>
        <dbReference type="Proteomes" id="UP000023351"/>
    </source>
</evidence>
<reference evidence="1 2" key="1">
    <citation type="submission" date="2013-12" db="EMBL/GenBank/DDBJ databases">
        <authorList>
            <person name="Zelazny A."/>
            <person name="Olivier K."/>
            <person name="Holland S."/>
            <person name="Lenaerts A."/>
            <person name="Ordway D."/>
            <person name="DeGroote M.A."/>
            <person name="Parker T."/>
            <person name="Sizemore C."/>
            <person name="Tallon L.J."/>
            <person name="Sadzewicz L.K."/>
            <person name="Sengamalay N."/>
            <person name="Fraser C.M."/>
            <person name="Hine E."/>
            <person name="Shefchek K.A."/>
            <person name="Das S.P."/>
            <person name="Tettelin H."/>
        </authorList>
    </citation>
    <scope>NUCLEOTIDE SEQUENCE [LARGE SCALE GENOMIC DNA]</scope>
    <source>
        <strain evidence="1 2">1513</strain>
    </source>
</reference>
<gene>
    <name evidence="1" type="ORF">I540_3230</name>
</gene>
<comment type="caution">
    <text evidence="1">The sequence shown here is derived from an EMBL/GenBank/DDBJ whole genome shotgun (WGS) entry which is preliminary data.</text>
</comment>
<dbReference type="PATRIC" id="fig|1299321.3.peg.3104"/>
<dbReference type="EMBL" id="JAOJ01000002">
    <property type="protein sequence ID" value="EUA72235.1"/>
    <property type="molecule type" value="Genomic_DNA"/>
</dbReference>
<proteinExistence type="predicted"/>
<dbReference type="AlphaFoldDB" id="X8DXF0"/>
<organism evidence="1 2">
    <name type="scientific">Mycobacteroides abscessus subsp. bolletii 1513</name>
    <dbReference type="NCBI Taxonomy" id="1299321"/>
    <lineage>
        <taxon>Bacteria</taxon>
        <taxon>Bacillati</taxon>
        <taxon>Actinomycetota</taxon>
        <taxon>Actinomycetes</taxon>
        <taxon>Mycobacteriales</taxon>
        <taxon>Mycobacteriaceae</taxon>
        <taxon>Mycobacteroides</taxon>
        <taxon>Mycobacteroides abscessus</taxon>
    </lineage>
</organism>